<dbReference type="GO" id="GO:0004842">
    <property type="term" value="F:ubiquitin-protein transferase activity"/>
    <property type="evidence" value="ECO:0007669"/>
    <property type="project" value="TreeGrafter"/>
</dbReference>
<evidence type="ECO:0000256" key="3">
    <source>
        <dbReference type="ARBA" id="ARBA00022833"/>
    </source>
</evidence>
<feature type="coiled-coil region" evidence="5">
    <location>
        <begin position="130"/>
        <end position="219"/>
    </location>
</feature>
<keyword evidence="2 4" id="KW-0863">Zinc-finger</keyword>
<reference evidence="8" key="1">
    <citation type="submission" date="2020-10" db="EMBL/GenBank/DDBJ databases">
        <title>Chromosome-scale genome assembly of the Allis shad, Alosa alosa.</title>
        <authorList>
            <person name="Margot Z."/>
            <person name="Christophe K."/>
            <person name="Cabau C."/>
            <person name="Louis A."/>
            <person name="Berthelot C."/>
            <person name="Parey E."/>
            <person name="Roest Crollius H."/>
            <person name="Montfort J."/>
            <person name="Robinson-Rechavi M."/>
            <person name="Bucao C."/>
            <person name="Bouchez O."/>
            <person name="Gislard M."/>
            <person name="Lluch J."/>
            <person name="Milhes M."/>
            <person name="Lampietro C."/>
            <person name="Lopez Roques C."/>
            <person name="Donnadieu C."/>
            <person name="Braasch I."/>
            <person name="Desvignes T."/>
            <person name="Postlethwait J."/>
            <person name="Bobe J."/>
            <person name="Guiguen Y."/>
        </authorList>
    </citation>
    <scope>NUCLEOTIDE SEQUENCE</scope>
    <source>
        <strain evidence="8">M-15738</strain>
        <tissue evidence="8">Blood</tissue>
    </source>
</reference>
<evidence type="ECO:0000256" key="1">
    <source>
        <dbReference type="ARBA" id="ARBA00022723"/>
    </source>
</evidence>
<comment type="caution">
    <text evidence="8">The sequence shown here is derived from an EMBL/GenBank/DDBJ whole genome shotgun (WGS) entry which is preliminary data.</text>
</comment>
<evidence type="ECO:0000256" key="2">
    <source>
        <dbReference type="ARBA" id="ARBA00022771"/>
    </source>
</evidence>
<feature type="coiled-coil region" evidence="5">
    <location>
        <begin position="40"/>
        <end position="78"/>
    </location>
</feature>
<feature type="compositionally biased region" description="Pro residues" evidence="6">
    <location>
        <begin position="306"/>
        <end position="323"/>
    </location>
</feature>
<keyword evidence="1" id="KW-0479">Metal-binding</keyword>
<proteinExistence type="predicted"/>
<keyword evidence="5" id="KW-0175">Coiled coil</keyword>
<dbReference type="GO" id="GO:0008270">
    <property type="term" value="F:zinc ion binding"/>
    <property type="evidence" value="ECO:0007669"/>
    <property type="project" value="UniProtKB-KW"/>
</dbReference>
<evidence type="ECO:0000313" key="8">
    <source>
        <dbReference type="EMBL" id="KAG5284646.1"/>
    </source>
</evidence>
<protein>
    <recommendedName>
        <fullName evidence="7">RING-type domain-containing protein</fullName>
    </recommendedName>
</protein>
<dbReference type="PANTHER" id="PTHR15727:SF3">
    <property type="entry name" value="RING FINGER PROTEIN 214"/>
    <property type="match status" value="1"/>
</dbReference>
<evidence type="ECO:0000259" key="7">
    <source>
        <dbReference type="PROSITE" id="PS50089"/>
    </source>
</evidence>
<gene>
    <name evidence="8" type="ORF">AALO_G00028950</name>
</gene>
<evidence type="ECO:0000313" key="9">
    <source>
        <dbReference type="Proteomes" id="UP000823561"/>
    </source>
</evidence>
<accession>A0AAV6HFI2</accession>
<evidence type="ECO:0000256" key="5">
    <source>
        <dbReference type="SAM" id="Coils"/>
    </source>
</evidence>
<feature type="compositionally biased region" description="Polar residues" evidence="6">
    <location>
        <begin position="1"/>
        <end position="13"/>
    </location>
</feature>
<dbReference type="InterPro" id="IPR001841">
    <property type="entry name" value="Znf_RING"/>
</dbReference>
<feature type="compositionally biased region" description="Basic and acidic residues" evidence="6">
    <location>
        <begin position="14"/>
        <end position="39"/>
    </location>
</feature>
<name>A0AAV6HFI2_9TELE</name>
<dbReference type="EMBL" id="JADWDJ010000002">
    <property type="protein sequence ID" value="KAG5284646.1"/>
    <property type="molecule type" value="Genomic_DNA"/>
</dbReference>
<feature type="region of interest" description="Disordered" evidence="6">
    <location>
        <begin position="306"/>
        <end position="375"/>
    </location>
</feature>
<feature type="region of interest" description="Disordered" evidence="6">
    <location>
        <begin position="1"/>
        <end position="39"/>
    </location>
</feature>
<dbReference type="PANTHER" id="PTHR15727">
    <property type="entry name" value="RING FINGER PROTEIN 214"/>
    <property type="match status" value="1"/>
</dbReference>
<keyword evidence="3" id="KW-0862">Zinc</keyword>
<dbReference type="Gene3D" id="3.30.40.10">
    <property type="entry name" value="Zinc/RING finger domain, C3HC4 (zinc finger)"/>
    <property type="match status" value="1"/>
</dbReference>
<feature type="domain" description="RING-type" evidence="7">
    <location>
        <begin position="491"/>
        <end position="532"/>
    </location>
</feature>
<evidence type="ECO:0000256" key="4">
    <source>
        <dbReference type="PROSITE-ProRule" id="PRU00175"/>
    </source>
</evidence>
<evidence type="ECO:0000256" key="6">
    <source>
        <dbReference type="SAM" id="MobiDB-lite"/>
    </source>
</evidence>
<dbReference type="PROSITE" id="PS50089">
    <property type="entry name" value="ZF_RING_2"/>
    <property type="match status" value="1"/>
</dbReference>
<organism evidence="8 9">
    <name type="scientific">Alosa alosa</name>
    <name type="common">allis shad</name>
    <dbReference type="NCBI Taxonomy" id="278164"/>
    <lineage>
        <taxon>Eukaryota</taxon>
        <taxon>Metazoa</taxon>
        <taxon>Chordata</taxon>
        <taxon>Craniata</taxon>
        <taxon>Vertebrata</taxon>
        <taxon>Euteleostomi</taxon>
        <taxon>Actinopterygii</taxon>
        <taxon>Neopterygii</taxon>
        <taxon>Teleostei</taxon>
        <taxon>Clupei</taxon>
        <taxon>Clupeiformes</taxon>
        <taxon>Clupeoidei</taxon>
        <taxon>Clupeidae</taxon>
        <taxon>Alosa</taxon>
    </lineage>
</organism>
<dbReference type="AlphaFoldDB" id="A0AAV6HFI2"/>
<dbReference type="Proteomes" id="UP000823561">
    <property type="component" value="Chromosome 2"/>
</dbReference>
<keyword evidence="9" id="KW-1185">Reference proteome</keyword>
<dbReference type="SUPFAM" id="SSF57850">
    <property type="entry name" value="RING/U-box"/>
    <property type="match status" value="1"/>
</dbReference>
<sequence length="534" mass="60129">MKNKSEMASSTTPETEKKMLSSSLMEEKAVNTDPDWETKMRSLEEETKILTLEYRDLKKQQESEALEHNLKVKELERMTNDKKCQHQTLLDKLDSLHLKLEHSNRKANQKKFLAKQEELLTESRQMVDKGRSLKVELEEKKEALDMLEKEHSLQKETWEQEMADLRKERDRLKKEVEEGNTNVLREEIEALEFQREVYISELEEWLAEAEKHIQSLRMNPSSEYRHQSLDWERKVATIRNAVFSLQEKFNMMIQQIERGQTLEDLPPVALPSLPEVPMLLYFSQPTHQLQGQHYGFMGRPLPPQMPPYRPPPVHMGHLGPPPQSMGRTALGPGAPVGAASHPLLPGAAPTHRGLAPGYPSAAPQRQATALPPGSTASAAAAAAAAAAAPTHPPQPSQLDKVLQMLGTRLPTRTRAELTTALQQIKSARGTLSGMAMEDLCHQVAKRLEHSQKPAMRPIGQPPVGTPAQKPANLLQGIQAPPQRPQPVVQLCLVCQGHVDEHSRYKMRCPHIIHTQCVRVWLQSGTKKECPICPD</sequence>
<dbReference type="InterPro" id="IPR013083">
    <property type="entry name" value="Znf_RING/FYVE/PHD"/>
</dbReference>